<name>A0AAW4XSI8_9BURK</name>
<proteinExistence type="predicted"/>
<sequence length="96" mass="10927">MLDHGVLNVPLSKRGNIDSQIDRYKREQAIAKRNELDARKAEFDAKKTEALALIAELSDDRAKELMAKHKLTRKELDEVLKSVARTKPDAFLLRGI</sequence>
<comment type="caution">
    <text evidence="1">The sequence shown here is derived from an EMBL/GenBank/DDBJ whole genome shotgun (WGS) entry which is preliminary data.</text>
</comment>
<keyword evidence="2" id="KW-1185">Reference proteome</keyword>
<organism evidence="1 2">
    <name type="scientific">Comamonas koreensis</name>
    <dbReference type="NCBI Taxonomy" id="160825"/>
    <lineage>
        <taxon>Bacteria</taxon>
        <taxon>Pseudomonadati</taxon>
        <taxon>Pseudomonadota</taxon>
        <taxon>Betaproteobacteria</taxon>
        <taxon>Burkholderiales</taxon>
        <taxon>Comamonadaceae</taxon>
        <taxon>Comamonas</taxon>
    </lineage>
</organism>
<protein>
    <submittedName>
        <fullName evidence="1">Uncharacterized protein</fullName>
    </submittedName>
</protein>
<dbReference type="EMBL" id="JAJNCT010000005">
    <property type="protein sequence ID" value="MCD2164317.1"/>
    <property type="molecule type" value="Genomic_DNA"/>
</dbReference>
<dbReference type="RefSeq" id="WP_230771557.1">
    <property type="nucleotide sequence ID" value="NZ_JAJNCT010000005.1"/>
</dbReference>
<evidence type="ECO:0000313" key="1">
    <source>
        <dbReference type="EMBL" id="MCD2164317.1"/>
    </source>
</evidence>
<dbReference type="Proteomes" id="UP001199260">
    <property type="component" value="Unassembled WGS sequence"/>
</dbReference>
<dbReference type="AlphaFoldDB" id="A0AAW4XSI8"/>
<accession>A0AAW4XSI8</accession>
<reference evidence="1 2" key="1">
    <citation type="submission" date="2021-11" db="EMBL/GenBank/DDBJ databases">
        <title>Genome sequence.</title>
        <authorList>
            <person name="Sun Q."/>
        </authorList>
    </citation>
    <scope>NUCLEOTIDE SEQUENCE [LARGE SCALE GENOMIC DNA]</scope>
    <source>
        <strain evidence="1 2">KCTC 12005</strain>
    </source>
</reference>
<gene>
    <name evidence="1" type="ORF">LPW39_04110</name>
</gene>
<evidence type="ECO:0000313" key="2">
    <source>
        <dbReference type="Proteomes" id="UP001199260"/>
    </source>
</evidence>